<evidence type="ECO:0000313" key="10">
    <source>
        <dbReference type="EMBL" id="AUD00461.1"/>
    </source>
</evidence>
<evidence type="ECO:0000256" key="6">
    <source>
        <dbReference type="ARBA" id="ARBA00023134"/>
    </source>
</evidence>
<keyword evidence="1 8" id="KW-0963">Cytoplasm</keyword>
<dbReference type="GO" id="GO:0061603">
    <property type="term" value="F:molybdenum cofactor guanylyltransferase activity"/>
    <property type="evidence" value="ECO:0007669"/>
    <property type="project" value="UniProtKB-EC"/>
</dbReference>
<keyword evidence="3 8" id="KW-0479">Metal-binding</keyword>
<reference evidence="10 11" key="1">
    <citation type="submission" date="2017-11" db="EMBL/GenBank/DDBJ databases">
        <title>Taxonomic description and genome sequences of Spirosoma HA7 sp. nov., isolated from pollen microhabitat of Corylus avellana.</title>
        <authorList>
            <person name="Ambika Manirajan B."/>
            <person name="Suarez C."/>
            <person name="Ratering S."/>
            <person name="Geissler-Plaum R."/>
            <person name="Cardinale M."/>
            <person name="Sylvia S."/>
        </authorList>
    </citation>
    <scope>NUCLEOTIDE SEQUENCE [LARGE SCALE GENOMIC DNA]</scope>
    <source>
        <strain evidence="10 11">HA7</strain>
    </source>
</reference>
<dbReference type="InterPro" id="IPR013482">
    <property type="entry name" value="Molybde_CF_guanTrfase"/>
</dbReference>
<comment type="similarity">
    <text evidence="8">Belongs to the MobA family.</text>
</comment>
<keyword evidence="4 8" id="KW-0547">Nucleotide-binding</keyword>
<name>A0A2K8YS50_9BACT</name>
<dbReference type="GO" id="GO:0046872">
    <property type="term" value="F:metal ion binding"/>
    <property type="evidence" value="ECO:0007669"/>
    <property type="project" value="UniProtKB-KW"/>
</dbReference>
<organism evidence="10 11">
    <name type="scientific">Spirosoma pollinicola</name>
    <dbReference type="NCBI Taxonomy" id="2057025"/>
    <lineage>
        <taxon>Bacteria</taxon>
        <taxon>Pseudomonadati</taxon>
        <taxon>Bacteroidota</taxon>
        <taxon>Cytophagia</taxon>
        <taxon>Cytophagales</taxon>
        <taxon>Cytophagaceae</taxon>
        <taxon>Spirosoma</taxon>
    </lineage>
</organism>
<accession>A0A2K8YS50</accession>
<sequence length="190" mass="20713">MNKLNGLILTGGRSTRMGRDKSTMIYHRKPQREHLTDLLIPYCDAVFWSVNAEQAIDITTPDQPVIIDAFVLPGPLNGILSAFQFDPSAAWLVVACDMPLLSAQSLTALVEGRNLAKMATVFYDSDGQLPEPLLGIYEPAFGPILHQAFLKGAFSPRQILRQNDIQLLNVPDSSELANVNDPAAKAALGL</sequence>
<keyword evidence="2 8" id="KW-0808">Transferase</keyword>
<comment type="catalytic activity">
    <reaction evidence="8">
        <text>Mo-molybdopterin + GTP + H(+) = Mo-molybdopterin guanine dinucleotide + diphosphate</text>
        <dbReference type="Rhea" id="RHEA:34243"/>
        <dbReference type="ChEBI" id="CHEBI:15378"/>
        <dbReference type="ChEBI" id="CHEBI:33019"/>
        <dbReference type="ChEBI" id="CHEBI:37565"/>
        <dbReference type="ChEBI" id="CHEBI:71302"/>
        <dbReference type="ChEBI" id="CHEBI:71310"/>
        <dbReference type="EC" id="2.7.7.77"/>
    </reaction>
</comment>
<evidence type="ECO:0000256" key="1">
    <source>
        <dbReference type="ARBA" id="ARBA00022490"/>
    </source>
</evidence>
<keyword evidence="5 8" id="KW-0460">Magnesium</keyword>
<feature type="binding site" evidence="8">
    <location>
        <begin position="9"/>
        <end position="11"/>
    </location>
    <ligand>
        <name>GTP</name>
        <dbReference type="ChEBI" id="CHEBI:37565"/>
    </ligand>
</feature>
<dbReference type="PANTHER" id="PTHR19136:SF81">
    <property type="entry name" value="MOLYBDENUM COFACTOR GUANYLYLTRANSFERASE"/>
    <property type="match status" value="1"/>
</dbReference>
<comment type="subcellular location">
    <subcellularLocation>
        <location evidence="8">Cytoplasm</location>
    </subcellularLocation>
</comment>
<evidence type="ECO:0000256" key="7">
    <source>
        <dbReference type="ARBA" id="ARBA00023150"/>
    </source>
</evidence>
<dbReference type="GO" id="GO:0005525">
    <property type="term" value="F:GTP binding"/>
    <property type="evidence" value="ECO:0007669"/>
    <property type="project" value="UniProtKB-UniRule"/>
</dbReference>
<dbReference type="Pfam" id="PF12804">
    <property type="entry name" value="NTP_transf_3"/>
    <property type="match status" value="1"/>
</dbReference>
<dbReference type="OrthoDB" id="9788394at2"/>
<comment type="cofactor">
    <cofactor evidence="8">
        <name>Mg(2+)</name>
        <dbReference type="ChEBI" id="CHEBI:18420"/>
    </cofactor>
</comment>
<dbReference type="CDD" id="cd02503">
    <property type="entry name" value="MobA"/>
    <property type="match status" value="1"/>
</dbReference>
<evidence type="ECO:0000259" key="9">
    <source>
        <dbReference type="Pfam" id="PF12804"/>
    </source>
</evidence>
<dbReference type="GO" id="GO:0006777">
    <property type="term" value="P:Mo-molybdopterin cofactor biosynthetic process"/>
    <property type="evidence" value="ECO:0007669"/>
    <property type="project" value="UniProtKB-KW"/>
</dbReference>
<evidence type="ECO:0000256" key="2">
    <source>
        <dbReference type="ARBA" id="ARBA00022679"/>
    </source>
</evidence>
<evidence type="ECO:0000256" key="8">
    <source>
        <dbReference type="HAMAP-Rule" id="MF_00316"/>
    </source>
</evidence>
<dbReference type="AlphaFoldDB" id="A0A2K8YS50"/>
<keyword evidence="6 8" id="KW-0342">GTP-binding</keyword>
<comment type="domain">
    <text evidence="8">The N-terminal domain determines nucleotide recognition and specific binding, while the C-terminal domain determines the specific binding to the target protein.</text>
</comment>
<dbReference type="InterPro" id="IPR025877">
    <property type="entry name" value="MobA-like_NTP_Trfase"/>
</dbReference>
<dbReference type="Gene3D" id="3.90.550.10">
    <property type="entry name" value="Spore Coat Polysaccharide Biosynthesis Protein SpsA, Chain A"/>
    <property type="match status" value="1"/>
</dbReference>
<dbReference type="EC" id="2.7.7.77" evidence="8"/>
<keyword evidence="10" id="KW-0548">Nucleotidyltransferase</keyword>
<protein>
    <recommendedName>
        <fullName evidence="8">Probable molybdenum cofactor guanylyltransferase</fullName>
        <shortName evidence="8">MoCo guanylyltransferase</shortName>
        <ecNumber evidence="8">2.7.7.77</ecNumber>
    </recommendedName>
    <alternativeName>
        <fullName evidence="8">GTP:molybdopterin guanylyltransferase</fullName>
    </alternativeName>
    <alternativeName>
        <fullName evidence="8">Mo-MPT guanylyltransferase</fullName>
    </alternativeName>
    <alternativeName>
        <fullName evidence="8">Molybdopterin guanylyltransferase</fullName>
    </alternativeName>
    <alternativeName>
        <fullName evidence="8">Molybdopterin-guanine dinucleotide synthase</fullName>
        <shortName evidence="8">MGD synthase</shortName>
    </alternativeName>
</protein>
<dbReference type="GO" id="GO:0005737">
    <property type="term" value="C:cytoplasm"/>
    <property type="evidence" value="ECO:0007669"/>
    <property type="project" value="UniProtKB-SubCell"/>
</dbReference>
<gene>
    <name evidence="8" type="primary">mobA</name>
    <name evidence="10" type="ORF">CWM47_00670</name>
</gene>
<feature type="binding site" evidence="8">
    <location>
        <position position="97"/>
    </location>
    <ligand>
        <name>GTP</name>
        <dbReference type="ChEBI" id="CHEBI:37565"/>
    </ligand>
</feature>
<dbReference type="HAMAP" id="MF_00316">
    <property type="entry name" value="MobA"/>
    <property type="match status" value="1"/>
</dbReference>
<dbReference type="SUPFAM" id="SSF53448">
    <property type="entry name" value="Nucleotide-diphospho-sugar transferases"/>
    <property type="match status" value="1"/>
</dbReference>
<dbReference type="EMBL" id="CP025096">
    <property type="protein sequence ID" value="AUD00461.1"/>
    <property type="molecule type" value="Genomic_DNA"/>
</dbReference>
<dbReference type="InterPro" id="IPR029044">
    <property type="entry name" value="Nucleotide-diphossugar_trans"/>
</dbReference>
<evidence type="ECO:0000256" key="5">
    <source>
        <dbReference type="ARBA" id="ARBA00022842"/>
    </source>
</evidence>
<feature type="binding site" evidence="8">
    <location>
        <position position="68"/>
    </location>
    <ligand>
        <name>GTP</name>
        <dbReference type="ChEBI" id="CHEBI:37565"/>
    </ligand>
</feature>
<evidence type="ECO:0000313" key="11">
    <source>
        <dbReference type="Proteomes" id="UP000232883"/>
    </source>
</evidence>
<feature type="binding site" evidence="8">
    <location>
        <position position="21"/>
    </location>
    <ligand>
        <name>GTP</name>
        <dbReference type="ChEBI" id="CHEBI:37565"/>
    </ligand>
</feature>
<evidence type="ECO:0000256" key="4">
    <source>
        <dbReference type="ARBA" id="ARBA00022741"/>
    </source>
</evidence>
<proteinExistence type="inferred from homology"/>
<feature type="domain" description="MobA-like NTP transferase" evidence="9">
    <location>
        <begin position="6"/>
        <end position="163"/>
    </location>
</feature>
<comment type="function">
    <text evidence="8">Transfers a GMP moiety from GTP to Mo-molybdopterin (Mo-MPT) cofactor (Moco or molybdenum cofactor) to form Mo-molybdopterin guanine dinucleotide (Mo-MGD) cofactor.</text>
</comment>
<keyword evidence="11" id="KW-1185">Reference proteome</keyword>
<dbReference type="KEGG" id="spir:CWM47_00670"/>
<evidence type="ECO:0000256" key="3">
    <source>
        <dbReference type="ARBA" id="ARBA00022723"/>
    </source>
</evidence>
<dbReference type="PANTHER" id="PTHR19136">
    <property type="entry name" value="MOLYBDENUM COFACTOR GUANYLYLTRANSFERASE"/>
    <property type="match status" value="1"/>
</dbReference>
<feature type="binding site" evidence="8">
    <location>
        <position position="97"/>
    </location>
    <ligand>
        <name>Mg(2+)</name>
        <dbReference type="ChEBI" id="CHEBI:18420"/>
    </ligand>
</feature>
<dbReference type="RefSeq" id="WP_100985887.1">
    <property type="nucleotide sequence ID" value="NZ_CP025096.1"/>
</dbReference>
<dbReference type="Proteomes" id="UP000232883">
    <property type="component" value="Chromosome"/>
</dbReference>
<comment type="caution">
    <text evidence="8">Lacks conserved residue(s) required for the propagation of feature annotation.</text>
</comment>
<keyword evidence="7 8" id="KW-0501">Molybdenum cofactor biosynthesis</keyword>